<keyword evidence="2" id="KW-1185">Reference proteome</keyword>
<organism evidence="1 2">
    <name type="scientific">Apibacter adventoris</name>
    <dbReference type="NCBI Taxonomy" id="1679466"/>
    <lineage>
        <taxon>Bacteria</taxon>
        <taxon>Pseudomonadati</taxon>
        <taxon>Bacteroidota</taxon>
        <taxon>Flavobacteriia</taxon>
        <taxon>Flavobacteriales</taxon>
        <taxon>Weeksellaceae</taxon>
        <taxon>Apibacter</taxon>
    </lineage>
</organism>
<name>A0A2S8AEQ6_9FLAO</name>
<evidence type="ECO:0000313" key="2">
    <source>
        <dbReference type="Proteomes" id="UP000238042"/>
    </source>
</evidence>
<dbReference type="EMBL" id="PSZM01000025">
    <property type="protein sequence ID" value="PQL94106.1"/>
    <property type="molecule type" value="Genomic_DNA"/>
</dbReference>
<sequence>MNILKKILFLFCLINFSFLINCTQKEKKGDLIALPPEDIINISNAQKTKALITGERKNVDIGNVKKDVWTIIYTDSQGNIHSTIIKKLEKTKNKPGDSINIYYDNSNEISLPIYEEQFKKLNP</sequence>
<gene>
    <name evidence="1" type="ORF">C4S77_03895</name>
</gene>
<dbReference type="Proteomes" id="UP000238042">
    <property type="component" value="Unassembled WGS sequence"/>
</dbReference>
<dbReference type="AlphaFoldDB" id="A0A2S8AEQ6"/>
<proteinExistence type="predicted"/>
<protein>
    <submittedName>
        <fullName evidence="1">Uncharacterized protein</fullName>
    </submittedName>
</protein>
<reference evidence="1 2" key="1">
    <citation type="submission" date="2018-02" db="EMBL/GenBank/DDBJ databases">
        <title>Genome sequences of Apibacter spp., gut symbionts of Asian honey bees.</title>
        <authorList>
            <person name="Kwong W.K."/>
            <person name="Steele M.I."/>
            <person name="Moran N.A."/>
        </authorList>
    </citation>
    <scope>NUCLEOTIDE SEQUENCE [LARGE SCALE GENOMIC DNA]</scope>
    <source>
        <strain evidence="2">wkB301</strain>
    </source>
</reference>
<dbReference type="RefSeq" id="WP_105246207.1">
    <property type="nucleotide sequence ID" value="NZ_PSZM01000025.1"/>
</dbReference>
<accession>A0A2S8AEQ6</accession>
<evidence type="ECO:0000313" key="1">
    <source>
        <dbReference type="EMBL" id="PQL94106.1"/>
    </source>
</evidence>
<comment type="caution">
    <text evidence="1">The sequence shown here is derived from an EMBL/GenBank/DDBJ whole genome shotgun (WGS) entry which is preliminary data.</text>
</comment>